<sequence length="19" mass="2241">EIAIPIWEDIGGWDLWHCS</sequence>
<gene>
    <name evidence="1" type="ORF">I7I51_03945</name>
</gene>
<dbReference type="VEuPathDB" id="FungiDB:I7I51_03945"/>
<keyword evidence="1" id="KW-0418">Kinase</keyword>
<accession>A0A8A1M5M0</accession>
<dbReference type="AlphaFoldDB" id="A0A8A1M5M0"/>
<evidence type="ECO:0000313" key="1">
    <source>
        <dbReference type="EMBL" id="QSS61768.1"/>
    </source>
</evidence>
<keyword evidence="1" id="KW-0808">Transferase</keyword>
<name>A0A8A1M5M0_AJECA</name>
<evidence type="ECO:0000313" key="2">
    <source>
        <dbReference type="Proteomes" id="UP000663671"/>
    </source>
</evidence>
<dbReference type="EMBL" id="CP069111">
    <property type="protein sequence ID" value="QSS61768.1"/>
    <property type="molecule type" value="Genomic_DNA"/>
</dbReference>
<feature type="non-terminal residue" evidence="1">
    <location>
        <position position="1"/>
    </location>
</feature>
<dbReference type="GO" id="GO:0016301">
    <property type="term" value="F:kinase activity"/>
    <property type="evidence" value="ECO:0007669"/>
    <property type="project" value="UniProtKB-KW"/>
</dbReference>
<proteinExistence type="predicted"/>
<dbReference type="Proteomes" id="UP000663671">
    <property type="component" value="Chromosome 5"/>
</dbReference>
<organism evidence="1 2">
    <name type="scientific">Ajellomyces capsulatus</name>
    <name type="common">Darling's disease fungus</name>
    <name type="synonym">Histoplasma capsulatum</name>
    <dbReference type="NCBI Taxonomy" id="5037"/>
    <lineage>
        <taxon>Eukaryota</taxon>
        <taxon>Fungi</taxon>
        <taxon>Dikarya</taxon>
        <taxon>Ascomycota</taxon>
        <taxon>Pezizomycotina</taxon>
        <taxon>Eurotiomycetes</taxon>
        <taxon>Eurotiomycetidae</taxon>
        <taxon>Onygenales</taxon>
        <taxon>Ajellomycetaceae</taxon>
        <taxon>Histoplasma</taxon>
    </lineage>
</organism>
<reference evidence="1" key="1">
    <citation type="submission" date="2021-01" db="EMBL/GenBank/DDBJ databases">
        <title>Chromosome-level genome assembly of a human fungal pathogen reveals clustering of transcriptionally co-regulated genes.</title>
        <authorList>
            <person name="Voorhies M."/>
            <person name="Cohen S."/>
            <person name="Shea T.P."/>
            <person name="Petrus S."/>
            <person name="Munoz J.F."/>
            <person name="Poplawski S."/>
            <person name="Goldman W.E."/>
            <person name="Michael T."/>
            <person name="Cuomo C.A."/>
            <person name="Sil A."/>
            <person name="Beyhan S."/>
        </authorList>
    </citation>
    <scope>NUCLEOTIDE SEQUENCE</scope>
    <source>
        <strain evidence="1">WU24</strain>
    </source>
</reference>
<protein>
    <submittedName>
        <fullName evidence="1">Calcium/calmodulin-dependent protein kinase</fullName>
    </submittedName>
</protein>